<organism evidence="1 2">
    <name type="scientific">Pseudonocardia broussonetiae</name>
    <dbReference type="NCBI Taxonomy" id="2736640"/>
    <lineage>
        <taxon>Bacteria</taxon>
        <taxon>Bacillati</taxon>
        <taxon>Actinomycetota</taxon>
        <taxon>Actinomycetes</taxon>
        <taxon>Pseudonocardiales</taxon>
        <taxon>Pseudonocardiaceae</taxon>
        <taxon>Pseudonocardia</taxon>
    </lineage>
</organism>
<name>A0A6M6JFH5_9PSEU</name>
<dbReference type="RefSeq" id="WP_172154826.1">
    <property type="nucleotide sequence ID" value="NZ_CP053564.1"/>
</dbReference>
<evidence type="ECO:0000313" key="2">
    <source>
        <dbReference type="Proteomes" id="UP000505377"/>
    </source>
</evidence>
<reference evidence="1 2" key="1">
    <citation type="submission" date="2020-05" db="EMBL/GenBank/DDBJ databases">
        <authorList>
            <person name="Mo P."/>
        </authorList>
    </citation>
    <scope>NUCLEOTIDE SEQUENCE [LARGE SCALE GENOMIC DNA]</scope>
    <source>
        <strain evidence="1 2">Gen01</strain>
    </source>
</reference>
<protein>
    <submittedName>
        <fullName evidence="1">Uncharacterized protein</fullName>
    </submittedName>
</protein>
<keyword evidence="2" id="KW-1185">Reference proteome</keyword>
<gene>
    <name evidence="1" type="ORF">HOP40_04230</name>
</gene>
<accession>A0A6M6JFH5</accession>
<dbReference type="KEGG" id="pbro:HOP40_04230"/>
<proteinExistence type="predicted"/>
<evidence type="ECO:0000313" key="1">
    <source>
        <dbReference type="EMBL" id="QJY45129.1"/>
    </source>
</evidence>
<sequence length="199" mass="22189">MSTLVLPTWVVPDFDAVMECERVSRRLLALGPRATTTREAGVAAALVWLTLGEVSPMTHRTTLDGHRSDGKWMSGASCELARAESWVALCLAAGAPEPTTDDWHRLGVEPAPAVTDDPEFAYGVWRTLAWLLGVREDFPIYTSWHRAAGIRHDRPHLYGRRRSTSDAAWRTAEQAARDQAQADARRYWEHVRARADATA</sequence>
<dbReference type="Proteomes" id="UP000505377">
    <property type="component" value="Chromosome"/>
</dbReference>
<dbReference type="EMBL" id="CP053564">
    <property type="protein sequence ID" value="QJY45129.1"/>
    <property type="molecule type" value="Genomic_DNA"/>
</dbReference>
<dbReference type="AlphaFoldDB" id="A0A6M6JFH5"/>